<keyword evidence="14 19" id="KW-0067">ATP-binding</keyword>
<comment type="cofactor">
    <cofactor evidence="1 22">
        <name>Mg(2+)</name>
        <dbReference type="ChEBI" id="CHEBI:18420"/>
    </cofactor>
</comment>
<evidence type="ECO:0000256" key="7">
    <source>
        <dbReference type="ARBA" id="ARBA00022517"/>
    </source>
</evidence>
<dbReference type="CDD" id="cd05147">
    <property type="entry name" value="RIO1_euk"/>
    <property type="match status" value="1"/>
</dbReference>
<feature type="compositionally biased region" description="Basic residues" evidence="23">
    <location>
        <begin position="520"/>
        <end position="542"/>
    </location>
</feature>
<feature type="binding site" evidence="21">
    <location>
        <position position="184"/>
    </location>
    <ligand>
        <name>ATP</name>
        <dbReference type="ChEBI" id="CHEBI:30616"/>
    </ligand>
</feature>
<dbReference type="InterPro" id="IPR018934">
    <property type="entry name" value="RIO_dom"/>
</dbReference>
<keyword evidence="8 19" id="KW-0723">Serine/threonine-protein kinase</keyword>
<dbReference type="SMART" id="SM00090">
    <property type="entry name" value="RIO"/>
    <property type="match status" value="1"/>
</dbReference>
<evidence type="ECO:0000256" key="20">
    <source>
        <dbReference type="PIRSR" id="PIRSR038147-1"/>
    </source>
</evidence>
<feature type="active site" description="4-aspartylphosphate intermediate" evidence="20">
    <location>
        <position position="317"/>
    </location>
</feature>
<dbReference type="InterPro" id="IPR000687">
    <property type="entry name" value="RIO_kinase"/>
</dbReference>
<dbReference type="InterPro" id="IPR017407">
    <property type="entry name" value="Ser/Thr_kinase_Rio1"/>
</dbReference>
<evidence type="ECO:0000256" key="15">
    <source>
        <dbReference type="ARBA" id="ARBA00022842"/>
    </source>
</evidence>
<dbReference type="EC" id="2.7.11.1" evidence="4 19"/>
<evidence type="ECO:0000256" key="6">
    <source>
        <dbReference type="ARBA" id="ARBA00022490"/>
    </source>
</evidence>
<dbReference type="GO" id="GO:0016787">
    <property type="term" value="F:hydrolase activity"/>
    <property type="evidence" value="ECO:0007669"/>
    <property type="project" value="UniProtKB-KW"/>
</dbReference>
<dbReference type="GO" id="GO:0042254">
    <property type="term" value="P:ribosome biogenesis"/>
    <property type="evidence" value="ECO:0007669"/>
    <property type="project" value="UniProtKB-KW"/>
</dbReference>
<feature type="compositionally biased region" description="Acidic residues" evidence="23">
    <location>
        <begin position="33"/>
        <end position="46"/>
    </location>
</feature>
<evidence type="ECO:0000259" key="24">
    <source>
        <dbReference type="SMART" id="SM00090"/>
    </source>
</evidence>
<evidence type="ECO:0000256" key="14">
    <source>
        <dbReference type="ARBA" id="ARBA00022840"/>
    </source>
</evidence>
<evidence type="ECO:0000256" key="10">
    <source>
        <dbReference type="ARBA" id="ARBA00022723"/>
    </source>
</evidence>
<proteinExistence type="inferred from homology"/>
<keyword evidence="13" id="KW-0378">Hydrolase</keyword>
<organism evidence="25">
    <name type="scientific">Vannella robusta</name>
    <dbReference type="NCBI Taxonomy" id="1487602"/>
    <lineage>
        <taxon>Eukaryota</taxon>
        <taxon>Amoebozoa</taxon>
        <taxon>Discosea</taxon>
        <taxon>Flabellinia</taxon>
        <taxon>Vannellidae</taxon>
        <taxon>Vannella</taxon>
    </lineage>
</organism>
<feature type="domain" description="RIO kinase" evidence="24">
    <location>
        <begin position="112"/>
        <end position="363"/>
    </location>
</feature>
<evidence type="ECO:0000256" key="9">
    <source>
        <dbReference type="ARBA" id="ARBA00022679"/>
    </source>
</evidence>
<name>A0A7S4I1Y1_9EUKA</name>
<reference evidence="25" key="1">
    <citation type="submission" date="2021-01" db="EMBL/GenBank/DDBJ databases">
        <authorList>
            <person name="Corre E."/>
            <person name="Pelletier E."/>
            <person name="Niang G."/>
            <person name="Scheremetjew M."/>
            <person name="Finn R."/>
            <person name="Kale V."/>
            <person name="Holt S."/>
            <person name="Cochrane G."/>
            <person name="Meng A."/>
            <person name="Brown T."/>
            <person name="Cohen L."/>
        </authorList>
    </citation>
    <scope>NUCLEOTIDE SEQUENCE</scope>
    <source>
        <strain evidence="25">DIVA3 518/3/11/1/6</strain>
    </source>
</reference>
<evidence type="ECO:0000256" key="23">
    <source>
        <dbReference type="SAM" id="MobiDB-lite"/>
    </source>
</evidence>
<keyword evidence="11 19" id="KW-0547">Nucleotide-binding</keyword>
<accession>A0A7S4I1Y1</accession>
<evidence type="ECO:0000256" key="2">
    <source>
        <dbReference type="ARBA" id="ARBA00004496"/>
    </source>
</evidence>
<dbReference type="AlphaFoldDB" id="A0A7S4I1Y1"/>
<dbReference type="PIRSF" id="PIRSF038147">
    <property type="entry name" value="Ser/Thr_PK_RIO1"/>
    <property type="match status" value="1"/>
</dbReference>
<keyword evidence="6" id="KW-0963">Cytoplasm</keyword>
<evidence type="ECO:0000256" key="3">
    <source>
        <dbReference type="ARBA" id="ARBA00009196"/>
    </source>
</evidence>
<dbReference type="Gene3D" id="3.30.200.20">
    <property type="entry name" value="Phosphorylase Kinase, domain 1"/>
    <property type="match status" value="1"/>
</dbReference>
<dbReference type="FunFam" id="1.10.510.10:FF:000232">
    <property type="entry name" value="Serine/threonine-protein kinase RIO1"/>
    <property type="match status" value="1"/>
</dbReference>
<comment type="catalytic activity">
    <reaction evidence="16 19">
        <text>L-threonyl-[protein] + ATP = O-phospho-L-threonyl-[protein] + ADP + H(+)</text>
        <dbReference type="Rhea" id="RHEA:46608"/>
        <dbReference type="Rhea" id="RHEA-COMP:11060"/>
        <dbReference type="Rhea" id="RHEA-COMP:11605"/>
        <dbReference type="ChEBI" id="CHEBI:15378"/>
        <dbReference type="ChEBI" id="CHEBI:30013"/>
        <dbReference type="ChEBI" id="CHEBI:30616"/>
        <dbReference type="ChEBI" id="CHEBI:61977"/>
        <dbReference type="ChEBI" id="CHEBI:456216"/>
        <dbReference type="EC" id="2.7.11.1"/>
    </reaction>
</comment>
<comment type="similarity">
    <text evidence="3 19">Belongs to the protein kinase superfamily. RIO-type Ser/Thr kinase family.</text>
</comment>
<evidence type="ECO:0000256" key="11">
    <source>
        <dbReference type="ARBA" id="ARBA00022741"/>
    </source>
</evidence>
<dbReference type="GO" id="GO:0005524">
    <property type="term" value="F:ATP binding"/>
    <property type="evidence" value="ECO:0007669"/>
    <property type="project" value="UniProtKB-KW"/>
</dbReference>
<evidence type="ECO:0000313" key="25">
    <source>
        <dbReference type="EMBL" id="CAE2216067.1"/>
    </source>
</evidence>
<evidence type="ECO:0000256" key="16">
    <source>
        <dbReference type="ARBA" id="ARBA00047899"/>
    </source>
</evidence>
<feature type="region of interest" description="Disordered" evidence="23">
    <location>
        <begin position="33"/>
        <end position="67"/>
    </location>
</feature>
<feature type="region of interest" description="Disordered" evidence="23">
    <location>
        <begin position="90"/>
        <end position="113"/>
    </location>
</feature>
<dbReference type="FunFam" id="3.30.200.20:FF:000148">
    <property type="entry name" value="Serine/threonine-protein kinase RIO1"/>
    <property type="match status" value="1"/>
</dbReference>
<dbReference type="Gene3D" id="1.10.510.10">
    <property type="entry name" value="Transferase(Phosphotransferase) domain 1"/>
    <property type="match status" value="1"/>
</dbReference>
<dbReference type="InterPro" id="IPR011009">
    <property type="entry name" value="Kinase-like_dom_sf"/>
</dbReference>
<evidence type="ECO:0000256" key="21">
    <source>
        <dbReference type="PIRSR" id="PIRSR038147-2"/>
    </source>
</evidence>
<evidence type="ECO:0000256" key="12">
    <source>
        <dbReference type="ARBA" id="ARBA00022777"/>
    </source>
</evidence>
<evidence type="ECO:0000256" key="5">
    <source>
        <dbReference type="ARBA" id="ARBA00016038"/>
    </source>
</evidence>
<evidence type="ECO:0000256" key="22">
    <source>
        <dbReference type="PIRSR" id="PIRSR038147-3"/>
    </source>
</evidence>
<keyword evidence="7" id="KW-0690">Ribosome biogenesis</keyword>
<comment type="subcellular location">
    <subcellularLocation>
        <location evidence="2">Cytoplasm</location>
    </subcellularLocation>
</comment>
<feature type="binding site" evidence="21">
    <location>
        <position position="256"/>
    </location>
    <ligand>
        <name>ATP</name>
        <dbReference type="ChEBI" id="CHEBI:30616"/>
    </ligand>
</feature>
<feature type="compositionally biased region" description="Acidic residues" evidence="23">
    <location>
        <begin position="450"/>
        <end position="487"/>
    </location>
</feature>
<dbReference type="PANTHER" id="PTHR45723">
    <property type="entry name" value="SERINE/THREONINE-PROTEIN KINASE RIO1"/>
    <property type="match status" value="1"/>
</dbReference>
<keyword evidence="10" id="KW-0479">Metal-binding</keyword>
<comment type="catalytic activity">
    <reaction evidence="17 19">
        <text>L-seryl-[protein] + ATP = O-phospho-L-seryl-[protein] + ADP + H(+)</text>
        <dbReference type="Rhea" id="RHEA:17989"/>
        <dbReference type="Rhea" id="RHEA-COMP:9863"/>
        <dbReference type="Rhea" id="RHEA-COMP:11604"/>
        <dbReference type="ChEBI" id="CHEBI:15378"/>
        <dbReference type="ChEBI" id="CHEBI:29999"/>
        <dbReference type="ChEBI" id="CHEBI:30616"/>
        <dbReference type="ChEBI" id="CHEBI:83421"/>
        <dbReference type="ChEBI" id="CHEBI:456216"/>
        <dbReference type="EC" id="2.7.11.1"/>
    </reaction>
</comment>
<dbReference type="GO" id="GO:0004674">
    <property type="term" value="F:protein serine/threonine kinase activity"/>
    <property type="evidence" value="ECO:0007669"/>
    <property type="project" value="UniProtKB-KW"/>
</dbReference>
<protein>
    <recommendedName>
        <fullName evidence="5 19">Serine/threonine-protein kinase RIO1</fullName>
        <ecNumber evidence="4 19">2.7.11.1</ecNumber>
    </recommendedName>
</protein>
<evidence type="ECO:0000256" key="17">
    <source>
        <dbReference type="ARBA" id="ARBA00048679"/>
    </source>
</evidence>
<evidence type="ECO:0000256" key="4">
    <source>
        <dbReference type="ARBA" id="ARBA00012513"/>
    </source>
</evidence>
<dbReference type="GO" id="GO:0005737">
    <property type="term" value="C:cytoplasm"/>
    <property type="evidence" value="ECO:0007669"/>
    <property type="project" value="UniProtKB-SubCell"/>
</dbReference>
<keyword evidence="12 19" id="KW-0418">Kinase</keyword>
<evidence type="ECO:0000256" key="1">
    <source>
        <dbReference type="ARBA" id="ARBA00001946"/>
    </source>
</evidence>
<dbReference type="GO" id="GO:0046872">
    <property type="term" value="F:metal ion binding"/>
    <property type="evidence" value="ECO:0007669"/>
    <property type="project" value="UniProtKB-KW"/>
</dbReference>
<dbReference type="Pfam" id="PF01163">
    <property type="entry name" value="RIO1"/>
    <property type="match status" value="1"/>
</dbReference>
<dbReference type="InterPro" id="IPR051272">
    <property type="entry name" value="RIO-type_Ser/Thr_kinase"/>
</dbReference>
<evidence type="ECO:0000256" key="8">
    <source>
        <dbReference type="ARBA" id="ARBA00022527"/>
    </source>
</evidence>
<feature type="region of interest" description="Disordered" evidence="23">
    <location>
        <begin position="439"/>
        <end position="542"/>
    </location>
</feature>
<keyword evidence="9 19" id="KW-0808">Transferase</keyword>
<dbReference type="EMBL" id="HBKP01010253">
    <property type="protein sequence ID" value="CAE2216067.1"/>
    <property type="molecule type" value="Transcribed_RNA"/>
</dbReference>
<evidence type="ECO:0000256" key="18">
    <source>
        <dbReference type="ARBA" id="ARBA00049360"/>
    </source>
</evidence>
<feature type="binding site" evidence="22">
    <location>
        <position position="305"/>
    </location>
    <ligand>
        <name>Mg(2+)</name>
        <dbReference type="ChEBI" id="CHEBI:18420"/>
    </ligand>
</feature>
<dbReference type="PROSITE" id="PS01245">
    <property type="entry name" value="RIO1"/>
    <property type="match status" value="1"/>
</dbReference>
<feature type="active site" description="Proton acceptor" evidence="20">
    <location>
        <position position="300"/>
    </location>
</feature>
<gene>
    <name evidence="25" type="ORF">VSP0166_LOCUS7223</name>
</gene>
<sequence>MSRMATPTADQHDAEDLIAWADSLLPELCLVTEEEEDEEEFDEDEGWGYFDTSAPKMPAPSDKIQSSVPENKFAGRINLEPLHDTFQASGAAVGSLKEQQRKNSSMRVREKEKADRATCEQVLDPRTRMILFKLLNRNILETINGCISTGKEANVYHGTLGTKDPNSDATHSIVPLTGGDVAVKIYKTSILVFKDRDRYVNGEFRFRRGYCKSNPRKMVKLWAEKEMRNLVRLNQAGIRCPEPLLLRQHVLVMRFIGKNGSAAPKLKEVTLSEDKKRELYWEAITVMRTIYQKCKLVHADLSEYNILYYKGHLYIIDVSQAVEHDHPNAMRFLQMDCTNMTAYFRRQGIPTMNVRELFEFITDPTLDDVNVDQYLEEIQQRISARPAVMSSEQQMDEEVFKQTFIPRTLNDVYDHERHIVQALDGNTKDMFYKSVVGLSDDYQNPKENQYDEPDQNEEENDQEQDQANDDHSENDEEEEGEEGEVSGDEPHEETPRERQARLESMDKKARKAYVKEMKREKRQTKVPKHIKKRRKKLTKKKT</sequence>
<evidence type="ECO:0000256" key="19">
    <source>
        <dbReference type="PIRNR" id="PIRNR038147"/>
    </source>
</evidence>
<feature type="compositionally biased region" description="Basic and acidic residues" evidence="23">
    <location>
        <begin position="488"/>
        <end position="519"/>
    </location>
</feature>
<comment type="catalytic activity">
    <reaction evidence="18">
        <text>ATP + H2O = ADP + phosphate + H(+)</text>
        <dbReference type="Rhea" id="RHEA:13065"/>
        <dbReference type="ChEBI" id="CHEBI:15377"/>
        <dbReference type="ChEBI" id="CHEBI:15378"/>
        <dbReference type="ChEBI" id="CHEBI:30616"/>
        <dbReference type="ChEBI" id="CHEBI:43474"/>
        <dbReference type="ChEBI" id="CHEBI:456216"/>
    </reaction>
</comment>
<evidence type="ECO:0000256" key="13">
    <source>
        <dbReference type="ARBA" id="ARBA00022801"/>
    </source>
</evidence>
<feature type="binding site" evidence="22">
    <location>
        <position position="317"/>
    </location>
    <ligand>
        <name>Mg(2+)</name>
        <dbReference type="ChEBI" id="CHEBI:18420"/>
    </ligand>
</feature>
<keyword evidence="15" id="KW-0460">Magnesium</keyword>
<dbReference type="SUPFAM" id="SSF56112">
    <property type="entry name" value="Protein kinase-like (PK-like)"/>
    <property type="match status" value="1"/>
</dbReference>
<dbReference type="InterPro" id="IPR018935">
    <property type="entry name" value="RIO_kinase_CS"/>
</dbReference>